<proteinExistence type="inferred from homology"/>
<protein>
    <submittedName>
        <fullName evidence="10">Sulfotransferase family 2 domain-containing protein</fullName>
    </submittedName>
</protein>
<evidence type="ECO:0000256" key="1">
    <source>
        <dbReference type="ARBA" id="ARBA00004323"/>
    </source>
</evidence>
<dbReference type="PANTHER" id="PTHR12129">
    <property type="entry name" value="HEPARAN SULFATE 2-O-SULFOTRANSFERASE"/>
    <property type="match status" value="1"/>
</dbReference>
<dbReference type="EMBL" id="CP159373">
    <property type="protein sequence ID" value="XCN73771.1"/>
    <property type="molecule type" value="Genomic_DNA"/>
</dbReference>
<comment type="similarity">
    <text evidence="2">Belongs to the sulfotransferase 3 family.</text>
</comment>
<reference evidence="10" key="2">
    <citation type="submission" date="2024-06" db="EMBL/GenBank/DDBJ databases">
        <authorList>
            <person name="Plum-Jensen L.E."/>
            <person name="Schramm A."/>
            <person name="Marshall I.P.G."/>
        </authorList>
    </citation>
    <scope>NUCLEOTIDE SEQUENCE</scope>
    <source>
        <strain evidence="10">Rat1</strain>
    </source>
</reference>
<keyword evidence="8" id="KW-0472">Membrane</keyword>
<dbReference type="AlphaFoldDB" id="A0AAU8LY31"/>
<keyword evidence="4" id="KW-0812">Transmembrane</keyword>
<evidence type="ECO:0000256" key="4">
    <source>
        <dbReference type="ARBA" id="ARBA00022692"/>
    </source>
</evidence>
<comment type="subcellular location">
    <subcellularLocation>
        <location evidence="1">Golgi apparatus membrane</location>
        <topology evidence="1">Single-pass type II membrane protein</topology>
    </subcellularLocation>
</comment>
<dbReference type="PANTHER" id="PTHR12129:SF15">
    <property type="entry name" value="URONYL 2-SULFOTRANSFERASE"/>
    <property type="match status" value="1"/>
</dbReference>
<evidence type="ECO:0000256" key="6">
    <source>
        <dbReference type="ARBA" id="ARBA00022989"/>
    </source>
</evidence>
<dbReference type="SUPFAM" id="SSF52540">
    <property type="entry name" value="P-loop containing nucleoside triphosphate hydrolases"/>
    <property type="match status" value="1"/>
</dbReference>
<dbReference type="InterPro" id="IPR005331">
    <property type="entry name" value="Sulfotransferase"/>
</dbReference>
<evidence type="ECO:0000256" key="5">
    <source>
        <dbReference type="ARBA" id="ARBA00022968"/>
    </source>
</evidence>
<dbReference type="GO" id="GO:0008146">
    <property type="term" value="F:sulfotransferase activity"/>
    <property type="evidence" value="ECO:0007669"/>
    <property type="project" value="InterPro"/>
</dbReference>
<keyword evidence="6" id="KW-1133">Transmembrane helix</keyword>
<gene>
    <name evidence="10" type="ORF">Q3M24_03165</name>
</gene>
<dbReference type="Gene3D" id="3.40.50.300">
    <property type="entry name" value="P-loop containing nucleotide triphosphate hydrolases"/>
    <property type="match status" value="1"/>
</dbReference>
<keyword evidence="7" id="KW-0333">Golgi apparatus</keyword>
<dbReference type="KEGG" id="eaj:Q3M24_03165"/>
<keyword evidence="9" id="KW-0325">Glycoprotein</keyword>
<evidence type="ECO:0000313" key="10">
    <source>
        <dbReference type="EMBL" id="XCN73771.1"/>
    </source>
</evidence>
<sequence>MNIGALYANVKKEVCCLVSRPKRILFDHLPKCGGSSLTTYLASNYPKRKIFCIEGSNPRESVESFKRLSQNNRYSIDLIQGHLAHELLDWIHPDTLKITVLRGPVDRVISHYYYVKLYKNHYLHEKVSRAAMTLEEYTLSGLSNELRNWYTTHFSGYTVEEAEKSPEESIAKAAEVILRQYDVVGFLDDFTYFVATLKKKARLWSIYQNEKINVTKKRPALDKISPSIRNTIEQVNFLDIALYERVKERVEMRQESRR</sequence>
<reference evidence="10" key="1">
    <citation type="journal article" date="2024" name="Syst. Appl. Microbiol.">
        <title>First single-strain enrichments of Electrothrix cable bacteria, description of E. aestuarii sp. nov. and E. rattekaaiensis sp. nov., and proposal of a cable bacteria taxonomy following the rules of the SeqCode.</title>
        <authorList>
            <person name="Plum-Jensen L.E."/>
            <person name="Schramm A."/>
            <person name="Marshall I.P.G."/>
        </authorList>
    </citation>
    <scope>NUCLEOTIDE SEQUENCE</scope>
    <source>
        <strain evidence="10">Rat1</strain>
    </source>
</reference>
<accession>A0AAU8LY31</accession>
<dbReference type="GO" id="GO:0016020">
    <property type="term" value="C:membrane"/>
    <property type="evidence" value="ECO:0007669"/>
    <property type="project" value="InterPro"/>
</dbReference>
<name>A0AAU8LY31_9BACT</name>
<keyword evidence="3" id="KW-0808">Transferase</keyword>
<dbReference type="InterPro" id="IPR027417">
    <property type="entry name" value="P-loop_NTPase"/>
</dbReference>
<keyword evidence="5" id="KW-0735">Signal-anchor</keyword>
<dbReference type="InterPro" id="IPR007734">
    <property type="entry name" value="Heparan_SO4_2-O-STrfase"/>
</dbReference>
<evidence type="ECO:0000256" key="3">
    <source>
        <dbReference type="ARBA" id="ARBA00022679"/>
    </source>
</evidence>
<organism evidence="10">
    <name type="scientific">Candidatus Electrothrix aestuarii</name>
    <dbReference type="NCBI Taxonomy" id="3062594"/>
    <lineage>
        <taxon>Bacteria</taxon>
        <taxon>Pseudomonadati</taxon>
        <taxon>Thermodesulfobacteriota</taxon>
        <taxon>Desulfobulbia</taxon>
        <taxon>Desulfobulbales</taxon>
        <taxon>Desulfobulbaceae</taxon>
        <taxon>Candidatus Electrothrix</taxon>
    </lineage>
</organism>
<dbReference type="Pfam" id="PF03567">
    <property type="entry name" value="Sulfotransfer_2"/>
    <property type="match status" value="1"/>
</dbReference>
<evidence type="ECO:0000256" key="8">
    <source>
        <dbReference type="ARBA" id="ARBA00023136"/>
    </source>
</evidence>
<evidence type="ECO:0000256" key="9">
    <source>
        <dbReference type="ARBA" id="ARBA00023180"/>
    </source>
</evidence>
<evidence type="ECO:0000256" key="2">
    <source>
        <dbReference type="ARBA" id="ARBA00010569"/>
    </source>
</evidence>
<evidence type="ECO:0000256" key="7">
    <source>
        <dbReference type="ARBA" id="ARBA00023034"/>
    </source>
</evidence>